<sequence>MSQRNTEEKNAMGFPDLSIVFSRSLTDQPWFAPLKIMIDVSNLCEITIEDTFPELICWKSTSIEFVEDQVVLIYRLEEFAVRIRRLEDEIASWPEKYGRKFVTIVIMLEGKEKISAEMDRRIILAQLDSLFNVHPVHSVQELYHLLTCMTKATAKKFNSRLRDEVLGFEENRRTASNPAEVWPGMLEMFFNHASFQLARAIATRFPSPRALRHELLRRPAVEVFEGITATVGEPPLQRTFRIGPETANRLYNFFTQDDPNALV</sequence>
<dbReference type="CTD" id="36136"/>
<dbReference type="InterPro" id="IPR042530">
    <property type="entry name" value="EME1/EME2_C"/>
</dbReference>
<dbReference type="Gene3D" id="1.10.150.670">
    <property type="entry name" value="Crossover junction endonuclease EME1, DNA-binding domain"/>
    <property type="match status" value="1"/>
</dbReference>
<organism evidence="1 2">
    <name type="scientific">Varroa destructor</name>
    <name type="common">Honeybee mite</name>
    <dbReference type="NCBI Taxonomy" id="109461"/>
    <lineage>
        <taxon>Eukaryota</taxon>
        <taxon>Metazoa</taxon>
        <taxon>Ecdysozoa</taxon>
        <taxon>Arthropoda</taxon>
        <taxon>Chelicerata</taxon>
        <taxon>Arachnida</taxon>
        <taxon>Acari</taxon>
        <taxon>Parasitiformes</taxon>
        <taxon>Mesostigmata</taxon>
        <taxon>Gamasina</taxon>
        <taxon>Dermanyssoidea</taxon>
        <taxon>Varroidae</taxon>
        <taxon>Varroa</taxon>
    </lineage>
</organism>
<name>A0A7M7KJ54_VARDE</name>
<dbReference type="EnsemblMetazoa" id="XM_022811865">
    <property type="protein sequence ID" value="XP_022667600"/>
    <property type="gene ID" value="LOC111253041"/>
</dbReference>
<dbReference type="InParanoid" id="A0A7M7KJ54"/>
<dbReference type="Proteomes" id="UP000594260">
    <property type="component" value="Unplaced"/>
</dbReference>
<evidence type="ECO:0000313" key="2">
    <source>
        <dbReference type="Proteomes" id="UP000594260"/>
    </source>
</evidence>
<accession>A0A7M7KJ54</accession>
<dbReference type="KEGG" id="vde:111253041"/>
<reference evidence="1" key="1">
    <citation type="submission" date="2021-01" db="UniProtKB">
        <authorList>
            <consortium name="EnsemblMetazoa"/>
        </authorList>
    </citation>
    <scope>IDENTIFICATION</scope>
</reference>
<evidence type="ECO:0008006" key="3">
    <source>
        <dbReference type="Google" id="ProtNLM"/>
    </source>
</evidence>
<dbReference type="RefSeq" id="XP_022667600.1">
    <property type="nucleotide sequence ID" value="XM_022811865.1"/>
</dbReference>
<dbReference type="OrthoDB" id="343092at2759"/>
<dbReference type="AlphaFoldDB" id="A0A7M7KJ54"/>
<dbReference type="GeneID" id="111253041"/>
<evidence type="ECO:0000313" key="1">
    <source>
        <dbReference type="EnsemblMetazoa" id="XP_022667600"/>
    </source>
</evidence>
<protein>
    <recommendedName>
        <fullName evidence="3">ERCC4 domain-containing protein</fullName>
    </recommendedName>
</protein>
<keyword evidence="2" id="KW-1185">Reference proteome</keyword>
<proteinExistence type="predicted"/>